<dbReference type="SMART" id="SM00491">
    <property type="entry name" value="HELICc2"/>
    <property type="match status" value="1"/>
</dbReference>
<dbReference type="SMART" id="SM00488">
    <property type="entry name" value="DEXDc2"/>
    <property type="match status" value="1"/>
</dbReference>
<name>A0ABU1UW29_9GAMM</name>
<dbReference type="PANTHER" id="PTHR11472:SF34">
    <property type="entry name" value="REGULATOR OF TELOMERE ELONGATION HELICASE 1"/>
    <property type="match status" value="1"/>
</dbReference>
<gene>
    <name evidence="16" type="ORF">J2X05_001393</name>
</gene>
<keyword evidence="1" id="KW-0004">4Fe-4S</keyword>
<evidence type="ECO:0000256" key="7">
    <source>
        <dbReference type="ARBA" id="ARBA00022840"/>
    </source>
</evidence>
<accession>A0ABU1UW29</accession>
<dbReference type="InterPro" id="IPR045028">
    <property type="entry name" value="DinG/Rad3-like"/>
</dbReference>
<evidence type="ECO:0000256" key="4">
    <source>
        <dbReference type="ARBA" id="ARBA00022763"/>
    </source>
</evidence>
<evidence type="ECO:0000256" key="2">
    <source>
        <dbReference type="ARBA" id="ARBA00022723"/>
    </source>
</evidence>
<proteinExistence type="inferred from homology"/>
<dbReference type="RefSeq" id="WP_310070433.1">
    <property type="nucleotide sequence ID" value="NZ_JAVDVX010000002.1"/>
</dbReference>
<keyword evidence="4" id="KW-0227">DNA damage</keyword>
<dbReference type="PANTHER" id="PTHR11472">
    <property type="entry name" value="DNA REPAIR DEAD HELICASE RAD3/XP-D SUBFAMILY MEMBER"/>
    <property type="match status" value="1"/>
</dbReference>
<keyword evidence="7" id="KW-0067">ATP-binding</keyword>
<keyword evidence="17" id="KW-1185">Reference proteome</keyword>
<evidence type="ECO:0000256" key="6">
    <source>
        <dbReference type="ARBA" id="ARBA00022806"/>
    </source>
</evidence>
<keyword evidence="5" id="KW-0378">Hydrolase</keyword>
<feature type="domain" description="Helicase ATP-binding" evidence="15">
    <location>
        <begin position="178"/>
        <end position="431"/>
    </location>
</feature>
<evidence type="ECO:0000256" key="14">
    <source>
        <dbReference type="SAM" id="MobiDB-lite"/>
    </source>
</evidence>
<dbReference type="Gene3D" id="3.90.320.10">
    <property type="match status" value="1"/>
</dbReference>
<evidence type="ECO:0000256" key="13">
    <source>
        <dbReference type="ARBA" id="ARBA00038058"/>
    </source>
</evidence>
<protein>
    <submittedName>
        <fullName evidence="16">Rad3-related DNA helicase</fullName>
    </submittedName>
</protein>
<dbReference type="Proteomes" id="UP001253595">
    <property type="component" value="Unassembled WGS sequence"/>
</dbReference>
<dbReference type="Pfam" id="PF13307">
    <property type="entry name" value="Helicase_C_2"/>
    <property type="match status" value="1"/>
</dbReference>
<evidence type="ECO:0000256" key="10">
    <source>
        <dbReference type="ARBA" id="ARBA00023125"/>
    </source>
</evidence>
<dbReference type="InterPro" id="IPR006554">
    <property type="entry name" value="Helicase-like_DEXD_c2"/>
</dbReference>
<keyword evidence="8" id="KW-0408">Iron</keyword>
<keyword evidence="9" id="KW-0411">Iron-sulfur</keyword>
<dbReference type="PROSITE" id="PS51193">
    <property type="entry name" value="HELICASE_ATP_BIND_2"/>
    <property type="match status" value="1"/>
</dbReference>
<keyword evidence="3" id="KW-0547">Nucleotide-binding</keyword>
<dbReference type="InterPro" id="IPR010614">
    <property type="entry name" value="RAD3-like_helicase_DEAD"/>
</dbReference>
<evidence type="ECO:0000256" key="8">
    <source>
        <dbReference type="ARBA" id="ARBA00023004"/>
    </source>
</evidence>
<evidence type="ECO:0000313" key="17">
    <source>
        <dbReference type="Proteomes" id="UP001253595"/>
    </source>
</evidence>
<dbReference type="InterPro" id="IPR014013">
    <property type="entry name" value="Helic_SF1/SF2_ATP-bd_DinG/Rad3"/>
</dbReference>
<keyword evidence="11" id="KW-0234">DNA repair</keyword>
<evidence type="ECO:0000256" key="3">
    <source>
        <dbReference type="ARBA" id="ARBA00022741"/>
    </source>
</evidence>
<evidence type="ECO:0000313" key="16">
    <source>
        <dbReference type="EMBL" id="MDR7089387.1"/>
    </source>
</evidence>
<dbReference type="SUPFAM" id="SSF52540">
    <property type="entry name" value="P-loop containing nucleoside triphosphate hydrolases"/>
    <property type="match status" value="2"/>
</dbReference>
<dbReference type="EMBL" id="JAVDVX010000002">
    <property type="protein sequence ID" value="MDR7089387.1"/>
    <property type="molecule type" value="Genomic_DNA"/>
</dbReference>
<dbReference type="Gene3D" id="3.40.50.300">
    <property type="entry name" value="P-loop containing nucleotide triphosphate hydrolases"/>
    <property type="match status" value="2"/>
</dbReference>
<dbReference type="InterPro" id="IPR006555">
    <property type="entry name" value="ATP-dep_Helicase_C"/>
</dbReference>
<comment type="similarity">
    <text evidence="13">Belongs to the helicase family. DinG subfamily.</text>
</comment>
<evidence type="ECO:0000256" key="11">
    <source>
        <dbReference type="ARBA" id="ARBA00023204"/>
    </source>
</evidence>
<keyword evidence="12" id="KW-0413">Isomerase</keyword>
<comment type="caution">
    <text evidence="16">The sequence shown here is derived from an EMBL/GenBank/DDBJ whole genome shotgun (WGS) entry which is preliminary data.</text>
</comment>
<keyword evidence="2" id="KW-0479">Metal-binding</keyword>
<dbReference type="GO" id="GO:0004386">
    <property type="term" value="F:helicase activity"/>
    <property type="evidence" value="ECO:0007669"/>
    <property type="project" value="UniProtKB-KW"/>
</dbReference>
<evidence type="ECO:0000259" key="15">
    <source>
        <dbReference type="PROSITE" id="PS51193"/>
    </source>
</evidence>
<dbReference type="InterPro" id="IPR011604">
    <property type="entry name" value="PDDEXK-like_dom_sf"/>
</dbReference>
<evidence type="ECO:0000256" key="1">
    <source>
        <dbReference type="ARBA" id="ARBA00022485"/>
    </source>
</evidence>
<organism evidence="16 17">
    <name type="scientific">Cellvibrio fibrivorans</name>
    <dbReference type="NCBI Taxonomy" id="126350"/>
    <lineage>
        <taxon>Bacteria</taxon>
        <taxon>Pseudomonadati</taxon>
        <taxon>Pseudomonadota</taxon>
        <taxon>Gammaproteobacteria</taxon>
        <taxon>Cellvibrionales</taxon>
        <taxon>Cellvibrionaceae</taxon>
        <taxon>Cellvibrio</taxon>
    </lineage>
</organism>
<evidence type="ECO:0000256" key="5">
    <source>
        <dbReference type="ARBA" id="ARBA00022801"/>
    </source>
</evidence>
<dbReference type="InterPro" id="IPR027417">
    <property type="entry name" value="P-loop_NTPase"/>
</dbReference>
<reference evidence="16 17" key="1">
    <citation type="submission" date="2023-07" db="EMBL/GenBank/DDBJ databases">
        <title>Sorghum-associated microbial communities from plants grown in Nebraska, USA.</title>
        <authorList>
            <person name="Schachtman D."/>
        </authorList>
    </citation>
    <scope>NUCLEOTIDE SEQUENCE [LARGE SCALE GENOMIC DNA]</scope>
    <source>
        <strain evidence="16 17">BE190</strain>
    </source>
</reference>
<evidence type="ECO:0000256" key="12">
    <source>
        <dbReference type="ARBA" id="ARBA00023235"/>
    </source>
</evidence>
<keyword evidence="10" id="KW-0238">DNA-binding</keyword>
<keyword evidence="6 16" id="KW-0347">Helicase</keyword>
<dbReference type="Pfam" id="PF06733">
    <property type="entry name" value="DEAD_2"/>
    <property type="match status" value="1"/>
</dbReference>
<sequence length="763" mass="86133">MLTGNKPKAVAVKTLVAFAAKSGSLDRRFTPSPTGQEGIEGHQRVTSNRSSNYQTEVSLSITYGDITFRGRADGYAPSDHCIEEIKTFYGDVSRIPENHQALHWAQAKCYGWMYCETHGCDEINLALIYFNLTNEKEYRLEETWSAAELKEYCENLAEKYCQWQAQINQRLERLNHWIEQLQFPYGSMHSSQRVMAEAVYKAAAIGRVVLAEAPTGTGKTLAGLFPAIKSMPRTPVDKIFYLTAKTTGKQLALENIHLIASDKNGSATPLRTLELTAQEKACLEPDKKCMGDSCPYAFDFYTKLEAARQAAYATPLLDKQALTALAYEFEICPFYLSMEMSRWVDIVVADVNYYFDGTPLLLGLTNEFDWKPYLLVDESHNLIDRARGMYSAELNRGDLISAKKHSPAPIKKTLDKINKLWLALLKLLPESPDQFLLLPVLPEKLGMALTEFTNSYIEFLQKNPDHSVQETIAQEFFFAALNYQKVVEVFDEDFCIDMQAMGTKEEVLTLRNLIPATPLAARLSFAHCACYFSATLHPAHYYQSLLGLPDDTVHINVPSPFKPEQLHVQIATNLSTRYKDRSAAIEPICNLIEDQIHAQPGNALVFFSSYEFLQKVETALRPRLINSNIQLVVQSRRMSEEDRQEFIEQFSQHNNLLGLAVLGGAFSEGVDLSGDALKGVFIATLGLPQVNPVNEHLRAVMQGKFAQGYDFTYTYPGIQKVIQAAGRVIRTTSDEGYLWLLDQRFQQPEIRPLLPEWWLIAQA</sequence>
<evidence type="ECO:0000256" key="9">
    <source>
        <dbReference type="ARBA" id="ARBA00023014"/>
    </source>
</evidence>
<feature type="region of interest" description="Disordered" evidence="14">
    <location>
        <begin position="27"/>
        <end position="47"/>
    </location>
</feature>